<keyword evidence="7" id="KW-0808">Transferase</keyword>
<sequence>MVDDSSGRIVAELRAWMATAKPGAKLPSTRELAARHGAGPVTVQKALRTLSSQGLVESRPGVGTFVRSTRTARPNDYGWQTAALGSPRNTRPTLPAAMRPAPNDVIALHSGYPCRELLPERLVRSAFTRAARSDAVVDRPPSAGVPELQAWFAAELGTAVPGDVVVFPGSQSGLSALFRALVGAGRPLLVESPTYWGAIVAAAQVGVRTVPVPTGPDGPDPEQLSRAFETTGARAFYAQPNYANPTGVQWSSRLAEEVLDIARRHGAFLIEDDWAHDLGITTDPTPVAARDEDGHVVHLRSLTKTVAPSVRVAGVIARGPARERILADTQSEAVYVSGMLQAVALDVVTQPAWRTYLRDLREQLAARRDLLAEAVREHVPGAHLEVPAGGLNLWVRLPDSTDLPRLVRDCEDRGVVVAPGDEWFPAEPTGRFLRLNYAGPNPGAYPEAARIIGAAVVG</sequence>
<comment type="caution">
    <text evidence="7">The sequence shown here is derived from an EMBL/GenBank/DDBJ whole genome shotgun (WGS) entry which is preliminary data.</text>
</comment>
<dbReference type="Gene3D" id="3.90.1150.10">
    <property type="entry name" value="Aspartate Aminotransferase, domain 1"/>
    <property type="match status" value="1"/>
</dbReference>
<keyword evidence="4" id="KW-0238">DNA-binding</keyword>
<dbReference type="CDD" id="cd07377">
    <property type="entry name" value="WHTH_GntR"/>
    <property type="match status" value="1"/>
</dbReference>
<keyword evidence="3" id="KW-0805">Transcription regulation</keyword>
<evidence type="ECO:0000259" key="6">
    <source>
        <dbReference type="PROSITE" id="PS50949"/>
    </source>
</evidence>
<name>A0ABT6PN45_9PSEU</name>
<protein>
    <submittedName>
        <fullName evidence="7">PLP-dependent aminotransferase family protein</fullName>
    </submittedName>
</protein>
<dbReference type="InterPro" id="IPR051446">
    <property type="entry name" value="HTH_trans_reg/aminotransferase"/>
</dbReference>
<dbReference type="Pfam" id="PF00155">
    <property type="entry name" value="Aminotran_1_2"/>
    <property type="match status" value="1"/>
</dbReference>
<dbReference type="InterPro" id="IPR015422">
    <property type="entry name" value="PyrdxlP-dep_Trfase_small"/>
</dbReference>
<gene>
    <name evidence="7" type="ORF">QFW96_12460</name>
</gene>
<evidence type="ECO:0000256" key="2">
    <source>
        <dbReference type="ARBA" id="ARBA00022898"/>
    </source>
</evidence>
<evidence type="ECO:0000313" key="8">
    <source>
        <dbReference type="Proteomes" id="UP001237595"/>
    </source>
</evidence>
<dbReference type="GO" id="GO:0008483">
    <property type="term" value="F:transaminase activity"/>
    <property type="evidence" value="ECO:0007669"/>
    <property type="project" value="UniProtKB-KW"/>
</dbReference>
<dbReference type="InterPro" id="IPR036388">
    <property type="entry name" value="WH-like_DNA-bd_sf"/>
</dbReference>
<dbReference type="Gene3D" id="3.40.640.10">
    <property type="entry name" value="Type I PLP-dependent aspartate aminotransferase-like (Major domain)"/>
    <property type="match status" value="1"/>
</dbReference>
<dbReference type="CDD" id="cd00609">
    <property type="entry name" value="AAT_like"/>
    <property type="match status" value="1"/>
</dbReference>
<dbReference type="Proteomes" id="UP001237595">
    <property type="component" value="Unassembled WGS sequence"/>
</dbReference>
<comment type="similarity">
    <text evidence="1">In the C-terminal section; belongs to the class-I pyridoxal-phosphate-dependent aminotransferase family.</text>
</comment>
<evidence type="ECO:0000313" key="7">
    <source>
        <dbReference type="EMBL" id="MDI2029433.1"/>
    </source>
</evidence>
<keyword evidence="7" id="KW-0032">Aminotransferase</keyword>
<dbReference type="SUPFAM" id="SSF46785">
    <property type="entry name" value="Winged helix' DNA-binding domain"/>
    <property type="match status" value="1"/>
</dbReference>
<organism evidence="7 8">
    <name type="scientific">Saccharopolyspora ipomoeae</name>
    <dbReference type="NCBI Taxonomy" id="3042027"/>
    <lineage>
        <taxon>Bacteria</taxon>
        <taxon>Bacillati</taxon>
        <taxon>Actinomycetota</taxon>
        <taxon>Actinomycetes</taxon>
        <taxon>Pseudonocardiales</taxon>
        <taxon>Pseudonocardiaceae</taxon>
        <taxon>Saccharopolyspora</taxon>
    </lineage>
</organism>
<accession>A0ABT6PN45</accession>
<keyword evidence="8" id="KW-1185">Reference proteome</keyword>
<dbReference type="Pfam" id="PF00392">
    <property type="entry name" value="GntR"/>
    <property type="match status" value="1"/>
</dbReference>
<feature type="domain" description="HTH gntR-type" evidence="6">
    <location>
        <begin position="3"/>
        <end position="69"/>
    </location>
</feature>
<dbReference type="EMBL" id="JASAOF010000006">
    <property type="protein sequence ID" value="MDI2029433.1"/>
    <property type="molecule type" value="Genomic_DNA"/>
</dbReference>
<dbReference type="InterPro" id="IPR004839">
    <property type="entry name" value="Aminotransferase_I/II_large"/>
</dbReference>
<keyword evidence="5" id="KW-0804">Transcription</keyword>
<evidence type="ECO:0000256" key="5">
    <source>
        <dbReference type="ARBA" id="ARBA00023163"/>
    </source>
</evidence>
<dbReference type="InterPro" id="IPR015421">
    <property type="entry name" value="PyrdxlP-dep_Trfase_major"/>
</dbReference>
<dbReference type="InterPro" id="IPR036390">
    <property type="entry name" value="WH_DNA-bd_sf"/>
</dbReference>
<dbReference type="InterPro" id="IPR015424">
    <property type="entry name" value="PyrdxlP-dep_Trfase"/>
</dbReference>
<evidence type="ECO:0000256" key="3">
    <source>
        <dbReference type="ARBA" id="ARBA00023015"/>
    </source>
</evidence>
<dbReference type="PROSITE" id="PS50949">
    <property type="entry name" value="HTH_GNTR"/>
    <property type="match status" value="1"/>
</dbReference>
<evidence type="ECO:0000256" key="1">
    <source>
        <dbReference type="ARBA" id="ARBA00005384"/>
    </source>
</evidence>
<dbReference type="SMART" id="SM00345">
    <property type="entry name" value="HTH_GNTR"/>
    <property type="match status" value="1"/>
</dbReference>
<reference evidence="7 8" key="1">
    <citation type="submission" date="2023-04" db="EMBL/GenBank/DDBJ databases">
        <title>Draft genome sequence of Saccharopolyspora sp. TS4A08 isolated from sweet potato rhizospheric soil.</title>
        <authorList>
            <person name="Suksaard P."/>
            <person name="Duangmal K."/>
        </authorList>
    </citation>
    <scope>NUCLEOTIDE SEQUENCE [LARGE SCALE GENOMIC DNA]</scope>
    <source>
        <strain evidence="7 8">TS4A08</strain>
    </source>
</reference>
<dbReference type="SUPFAM" id="SSF53383">
    <property type="entry name" value="PLP-dependent transferases"/>
    <property type="match status" value="1"/>
</dbReference>
<keyword evidence="2" id="KW-0663">Pyridoxal phosphate</keyword>
<dbReference type="RefSeq" id="WP_281455766.1">
    <property type="nucleotide sequence ID" value="NZ_JASAOF010000006.1"/>
</dbReference>
<dbReference type="PANTHER" id="PTHR46577:SF1">
    <property type="entry name" value="HTH-TYPE TRANSCRIPTIONAL REGULATORY PROTEIN GABR"/>
    <property type="match status" value="1"/>
</dbReference>
<evidence type="ECO:0000256" key="4">
    <source>
        <dbReference type="ARBA" id="ARBA00023125"/>
    </source>
</evidence>
<dbReference type="PANTHER" id="PTHR46577">
    <property type="entry name" value="HTH-TYPE TRANSCRIPTIONAL REGULATORY PROTEIN GABR"/>
    <property type="match status" value="1"/>
</dbReference>
<proteinExistence type="inferred from homology"/>
<dbReference type="InterPro" id="IPR000524">
    <property type="entry name" value="Tscrpt_reg_HTH_GntR"/>
</dbReference>
<dbReference type="Gene3D" id="1.10.10.10">
    <property type="entry name" value="Winged helix-like DNA-binding domain superfamily/Winged helix DNA-binding domain"/>
    <property type="match status" value="1"/>
</dbReference>